<proteinExistence type="predicted"/>
<organism evidence="1 2">
    <name type="scientific">Wenjunlia tyrosinilytica</name>
    <dbReference type="NCBI Taxonomy" id="1544741"/>
    <lineage>
        <taxon>Bacteria</taxon>
        <taxon>Bacillati</taxon>
        <taxon>Actinomycetota</taxon>
        <taxon>Actinomycetes</taxon>
        <taxon>Kitasatosporales</taxon>
        <taxon>Streptomycetaceae</taxon>
        <taxon>Wenjunlia</taxon>
    </lineage>
</organism>
<dbReference type="InterPro" id="IPR009351">
    <property type="entry name" value="AlkZ-like"/>
</dbReference>
<dbReference type="Pfam" id="PF06224">
    <property type="entry name" value="AlkZ-like"/>
    <property type="match status" value="1"/>
</dbReference>
<comment type="caution">
    <text evidence="1">The sequence shown here is derived from an EMBL/GenBank/DDBJ whole genome shotgun (WGS) entry which is preliminary data.</text>
</comment>
<dbReference type="Proteomes" id="UP000641932">
    <property type="component" value="Unassembled WGS sequence"/>
</dbReference>
<dbReference type="EMBL" id="BMMS01000022">
    <property type="protein sequence ID" value="GGO94237.1"/>
    <property type="molecule type" value="Genomic_DNA"/>
</dbReference>
<accession>A0A918E0W0</accession>
<sequence length="384" mass="42605">MADISRDQVVAFRLANQHLSDGLPAPGLLEAAAACGAQNTPPGNGLLALLARTGELTSKEFDRALEEDKTLLQSWTVRQSPYFVPTADLPVFTTPMLPEDEESWRVAVQGFVPMLDGMKRSVTEVVRMTAEALEDALDGEVLTKREMGVALGERLPEEFSGWFEPDTFSSFTAVLVRPIALTGLFVIAPREGREASFVRTDQWLGKKPPKAPADRARKEFVRRYLRAYGPSTPEHLAEWGGTSQTVAAKAWKAAADELEEVRYDGRQAWIHRDDAELLKSPPEAKGLRVLPPYDPWLQLRDRATAVADTKLHKQVWKHTGNPGMILRDGEPAALWRAQKKGRKLRLAVEPVHALRKADREAIEAHGARMAPLRGCATFEAEYGD</sequence>
<protein>
    <recommendedName>
        <fullName evidence="3">Winged helix DNA-binding domain-containing protein</fullName>
    </recommendedName>
</protein>
<gene>
    <name evidence="1" type="ORF">GCM10012280_48620</name>
</gene>
<dbReference type="AlphaFoldDB" id="A0A918E0W0"/>
<keyword evidence="2" id="KW-1185">Reference proteome</keyword>
<dbReference type="PANTHER" id="PTHR38479:SF2">
    <property type="entry name" value="WINGED HELIX DNA-BINDING DOMAIN-CONTAINING PROTEIN"/>
    <property type="match status" value="1"/>
</dbReference>
<evidence type="ECO:0000313" key="2">
    <source>
        <dbReference type="Proteomes" id="UP000641932"/>
    </source>
</evidence>
<reference evidence="1" key="2">
    <citation type="submission" date="2020-09" db="EMBL/GenBank/DDBJ databases">
        <authorList>
            <person name="Sun Q."/>
            <person name="Zhou Y."/>
        </authorList>
    </citation>
    <scope>NUCLEOTIDE SEQUENCE</scope>
    <source>
        <strain evidence="1">CGMCC 4.7201</strain>
    </source>
</reference>
<reference evidence="1" key="1">
    <citation type="journal article" date="2014" name="Int. J. Syst. Evol. Microbiol.">
        <title>Complete genome sequence of Corynebacterium casei LMG S-19264T (=DSM 44701T), isolated from a smear-ripened cheese.</title>
        <authorList>
            <consortium name="US DOE Joint Genome Institute (JGI-PGF)"/>
            <person name="Walter F."/>
            <person name="Albersmeier A."/>
            <person name="Kalinowski J."/>
            <person name="Ruckert C."/>
        </authorList>
    </citation>
    <scope>NUCLEOTIDE SEQUENCE</scope>
    <source>
        <strain evidence="1">CGMCC 4.7201</strain>
    </source>
</reference>
<dbReference type="PANTHER" id="PTHR38479">
    <property type="entry name" value="LMO0824 PROTEIN"/>
    <property type="match status" value="1"/>
</dbReference>
<evidence type="ECO:0008006" key="3">
    <source>
        <dbReference type="Google" id="ProtNLM"/>
    </source>
</evidence>
<evidence type="ECO:0000313" key="1">
    <source>
        <dbReference type="EMBL" id="GGO94237.1"/>
    </source>
</evidence>
<dbReference type="RefSeq" id="WP_189133915.1">
    <property type="nucleotide sequence ID" value="NZ_BMMS01000022.1"/>
</dbReference>
<name>A0A918E0W0_9ACTN</name>